<organism evidence="2 3">
    <name type="scientific">Flavobacterium gillisiae</name>
    <dbReference type="NCBI Taxonomy" id="150146"/>
    <lineage>
        <taxon>Bacteria</taxon>
        <taxon>Pseudomonadati</taxon>
        <taxon>Bacteroidota</taxon>
        <taxon>Flavobacteriia</taxon>
        <taxon>Flavobacteriales</taxon>
        <taxon>Flavobacteriaceae</taxon>
        <taxon>Flavobacterium</taxon>
    </lineage>
</organism>
<dbReference type="STRING" id="150146.SAMN05443667_105249"/>
<evidence type="ECO:0000313" key="2">
    <source>
        <dbReference type="EMBL" id="SEA56065.1"/>
    </source>
</evidence>
<evidence type="ECO:0000313" key="3">
    <source>
        <dbReference type="Proteomes" id="UP000198951"/>
    </source>
</evidence>
<accession>A0A1H4C6J2</accession>
<dbReference type="Pfam" id="PF01381">
    <property type="entry name" value="HTH_3"/>
    <property type="match status" value="1"/>
</dbReference>
<keyword evidence="2" id="KW-0238">DNA-binding</keyword>
<reference evidence="3" key="1">
    <citation type="submission" date="2016-10" db="EMBL/GenBank/DDBJ databases">
        <authorList>
            <person name="Varghese N."/>
            <person name="Submissions S."/>
        </authorList>
    </citation>
    <scope>NUCLEOTIDE SEQUENCE [LARGE SCALE GENOMIC DNA]</scope>
    <source>
        <strain evidence="3">DSM 22376</strain>
    </source>
</reference>
<dbReference type="OrthoDB" id="7865033at2"/>
<dbReference type="CDD" id="cd00093">
    <property type="entry name" value="HTH_XRE"/>
    <property type="match status" value="1"/>
</dbReference>
<dbReference type="Gene3D" id="1.10.260.40">
    <property type="entry name" value="lambda repressor-like DNA-binding domains"/>
    <property type="match status" value="1"/>
</dbReference>
<dbReference type="Proteomes" id="UP000198951">
    <property type="component" value="Unassembled WGS sequence"/>
</dbReference>
<dbReference type="InterPro" id="IPR001387">
    <property type="entry name" value="Cro/C1-type_HTH"/>
</dbReference>
<gene>
    <name evidence="2" type="ORF">SAMN05443667_105249</name>
</gene>
<dbReference type="InterPro" id="IPR010982">
    <property type="entry name" value="Lambda_DNA-bd_dom_sf"/>
</dbReference>
<dbReference type="EMBL" id="FNRD01000005">
    <property type="protein sequence ID" value="SEA56065.1"/>
    <property type="molecule type" value="Genomic_DNA"/>
</dbReference>
<name>A0A1H4C6J2_9FLAO</name>
<feature type="domain" description="HTH cro/C1-type" evidence="1">
    <location>
        <begin position="21"/>
        <end position="75"/>
    </location>
</feature>
<dbReference type="PROSITE" id="PS50943">
    <property type="entry name" value="HTH_CROC1"/>
    <property type="match status" value="1"/>
</dbReference>
<dbReference type="SMART" id="SM00530">
    <property type="entry name" value="HTH_XRE"/>
    <property type="match status" value="1"/>
</dbReference>
<evidence type="ECO:0000259" key="1">
    <source>
        <dbReference type="PROSITE" id="PS50943"/>
    </source>
</evidence>
<proteinExistence type="predicted"/>
<keyword evidence="3" id="KW-1185">Reference proteome</keyword>
<dbReference type="AlphaFoldDB" id="A0A1H4C6J2"/>
<dbReference type="SUPFAM" id="SSF47413">
    <property type="entry name" value="lambda repressor-like DNA-binding domains"/>
    <property type="match status" value="1"/>
</dbReference>
<dbReference type="GO" id="GO:0003677">
    <property type="term" value="F:DNA binding"/>
    <property type="evidence" value="ECO:0007669"/>
    <property type="project" value="UniProtKB-KW"/>
</dbReference>
<protein>
    <submittedName>
        <fullName evidence="2">DNA-binding transcriptional regulator, XRE-family HTH domain</fullName>
    </submittedName>
</protein>
<sequence length="107" mass="12004">MALFIFLYVCENFIKMAVLRLKELMSIKGIGREELANKVNVSTTTISNISSEKNLPTIQLLLSIAIVLDVDVRELFVPTKGTAVTQLEIEEAKVLLEKSLRILEGRK</sequence>